<accession>A0A1V6LV07</accession>
<protein>
    <submittedName>
        <fullName evidence="1">Uncharacterized protein</fullName>
    </submittedName>
</protein>
<proteinExistence type="predicted"/>
<keyword evidence="2" id="KW-1185">Reference proteome</keyword>
<comment type="caution">
    <text evidence="1">The sequence shown here is derived from an EMBL/GenBank/DDBJ whole genome shotgun (WGS) entry which is preliminary data.</text>
</comment>
<evidence type="ECO:0000313" key="1">
    <source>
        <dbReference type="EMBL" id="OQD44000.1"/>
    </source>
</evidence>
<organism evidence="1 2">
    <name type="scientific">Croceivirga radicis</name>
    <dbReference type="NCBI Taxonomy" id="1929488"/>
    <lineage>
        <taxon>Bacteria</taxon>
        <taxon>Pseudomonadati</taxon>
        <taxon>Bacteroidota</taxon>
        <taxon>Flavobacteriia</taxon>
        <taxon>Flavobacteriales</taxon>
        <taxon>Flavobacteriaceae</taxon>
        <taxon>Croceivirga</taxon>
    </lineage>
</organism>
<name>A0A1V6LV07_9FLAO</name>
<dbReference type="Proteomes" id="UP000191680">
    <property type="component" value="Unassembled WGS sequence"/>
</dbReference>
<reference evidence="1 2" key="1">
    <citation type="submission" date="2016-12" db="EMBL/GenBank/DDBJ databases">
        <authorList>
            <person name="Song W.-J."/>
            <person name="Kurnit D.M."/>
        </authorList>
    </citation>
    <scope>NUCLEOTIDE SEQUENCE [LARGE SCALE GENOMIC DNA]</scope>
    <source>
        <strain evidence="1 2">HSG9</strain>
    </source>
</reference>
<dbReference type="EMBL" id="MTBC01000001">
    <property type="protein sequence ID" value="OQD44000.1"/>
    <property type="molecule type" value="Genomic_DNA"/>
</dbReference>
<dbReference type="RefSeq" id="WP_010518997.1">
    <property type="nucleotide sequence ID" value="NZ_AFOE01000033.1"/>
</dbReference>
<dbReference type="AlphaFoldDB" id="A0A1V6LV07"/>
<dbReference type="OrthoDB" id="1440784at2"/>
<sequence>MEKSGLKFRILMEIERLIVQTSTSRKTSERCMEFHISLIKKYFNASDVTIDYHRRRVKMNLVVDDQAYNPEEVNIDIPVMPMNLYYLDLTSFLRSCVEEDDKSLAFYARLIKEHKLISSKEMSA</sequence>
<evidence type="ECO:0000313" key="2">
    <source>
        <dbReference type="Proteomes" id="UP000191680"/>
    </source>
</evidence>
<gene>
    <name evidence="1" type="ORF">BUL40_00135</name>
</gene>